<comment type="caution">
    <text evidence="1">The sequence shown here is derived from an EMBL/GenBank/DDBJ whole genome shotgun (WGS) entry which is preliminary data.</text>
</comment>
<dbReference type="AlphaFoldDB" id="A0A3E4Z7Z8"/>
<evidence type="ECO:0000313" key="1">
    <source>
        <dbReference type="EMBL" id="RGM90300.1"/>
    </source>
</evidence>
<evidence type="ECO:0000313" key="2">
    <source>
        <dbReference type="Proteomes" id="UP000260814"/>
    </source>
</evidence>
<accession>A0A3E4Z7Z8</accession>
<dbReference type="Proteomes" id="UP000260814">
    <property type="component" value="Unassembled WGS sequence"/>
</dbReference>
<sequence length="95" mass="11358">MRELLFFYACGYINTFGKVNEELKDYAGRILANGHECSFYNGWKKELSEFYGNKSYMKNLKCSEKHDFEDFLSRYGKWAKDNGMLEKSWDEYISE</sequence>
<dbReference type="EMBL" id="QSTW01000013">
    <property type="protein sequence ID" value="RGM90300.1"/>
    <property type="molecule type" value="Genomic_DNA"/>
</dbReference>
<name>A0A3E4Z7Z8_9BACT</name>
<proteinExistence type="predicted"/>
<protein>
    <submittedName>
        <fullName evidence="1">Uncharacterized protein</fullName>
    </submittedName>
</protein>
<reference evidence="1 2" key="1">
    <citation type="submission" date="2018-08" db="EMBL/GenBank/DDBJ databases">
        <title>A genome reference for cultivated species of the human gut microbiota.</title>
        <authorList>
            <person name="Zou Y."/>
            <person name="Xue W."/>
            <person name="Luo G."/>
        </authorList>
    </citation>
    <scope>NUCLEOTIDE SEQUENCE [LARGE SCALE GENOMIC DNA]</scope>
    <source>
        <strain evidence="1 2">OM06-2</strain>
    </source>
</reference>
<dbReference type="RefSeq" id="WP_117702094.1">
    <property type="nucleotide sequence ID" value="NZ_QSTW01000013.1"/>
</dbReference>
<gene>
    <name evidence="1" type="ORF">DXB87_10390</name>
</gene>
<organism evidence="1 2">
    <name type="scientific">Phocaeicola plebeius</name>
    <dbReference type="NCBI Taxonomy" id="310297"/>
    <lineage>
        <taxon>Bacteria</taxon>
        <taxon>Pseudomonadati</taxon>
        <taxon>Bacteroidota</taxon>
        <taxon>Bacteroidia</taxon>
        <taxon>Bacteroidales</taxon>
        <taxon>Bacteroidaceae</taxon>
        <taxon>Phocaeicola</taxon>
    </lineage>
</organism>